<protein>
    <submittedName>
        <fullName evidence="9">ABC transporter permease</fullName>
    </submittedName>
</protein>
<dbReference type="InterPro" id="IPR000515">
    <property type="entry name" value="MetI-like"/>
</dbReference>
<keyword evidence="6 7" id="KW-0472">Membrane</keyword>
<dbReference type="RefSeq" id="WP_117397735.1">
    <property type="nucleotide sequence ID" value="NZ_QVNQ01000001.1"/>
</dbReference>
<dbReference type="GO" id="GO:0071916">
    <property type="term" value="F:dipeptide transmembrane transporter activity"/>
    <property type="evidence" value="ECO:0007669"/>
    <property type="project" value="TreeGrafter"/>
</dbReference>
<dbReference type="Proteomes" id="UP000262882">
    <property type="component" value="Unassembled WGS sequence"/>
</dbReference>
<reference evidence="9 10" key="1">
    <citation type="submission" date="2018-08" db="EMBL/GenBank/DDBJ databases">
        <title>Actinomadura spongicola sp. nov., isolated from marine sponge Leucetta chagosensis.</title>
        <authorList>
            <person name="Li L."/>
            <person name="Lin H.W."/>
        </authorList>
    </citation>
    <scope>NUCLEOTIDE SEQUENCE [LARGE SCALE GENOMIC DNA]</scope>
    <source>
        <strain evidence="9 10">LHW52907</strain>
    </source>
</reference>
<evidence type="ECO:0000313" key="9">
    <source>
        <dbReference type="EMBL" id="RFS87287.1"/>
    </source>
</evidence>
<dbReference type="CDD" id="cd06261">
    <property type="entry name" value="TM_PBP2"/>
    <property type="match status" value="1"/>
</dbReference>
<feature type="domain" description="ABC transmembrane type-1" evidence="8">
    <location>
        <begin position="120"/>
        <end position="326"/>
    </location>
</feature>
<evidence type="ECO:0000256" key="2">
    <source>
        <dbReference type="ARBA" id="ARBA00022448"/>
    </source>
</evidence>
<evidence type="ECO:0000259" key="8">
    <source>
        <dbReference type="PROSITE" id="PS50928"/>
    </source>
</evidence>
<dbReference type="AlphaFoldDB" id="A0A372GPH0"/>
<feature type="transmembrane region" description="Helical" evidence="7">
    <location>
        <begin position="261"/>
        <end position="287"/>
    </location>
</feature>
<evidence type="ECO:0000313" key="10">
    <source>
        <dbReference type="Proteomes" id="UP000262882"/>
    </source>
</evidence>
<evidence type="ECO:0000256" key="4">
    <source>
        <dbReference type="ARBA" id="ARBA00022692"/>
    </source>
</evidence>
<dbReference type="Gene3D" id="1.10.3720.10">
    <property type="entry name" value="MetI-like"/>
    <property type="match status" value="1"/>
</dbReference>
<comment type="subcellular location">
    <subcellularLocation>
        <location evidence="1 7">Cell membrane</location>
        <topology evidence="1 7">Multi-pass membrane protein</topology>
    </subcellularLocation>
</comment>
<dbReference type="EMBL" id="QVNQ01000001">
    <property type="protein sequence ID" value="RFS87287.1"/>
    <property type="molecule type" value="Genomic_DNA"/>
</dbReference>
<feature type="transmembrane region" description="Helical" evidence="7">
    <location>
        <begin position="30"/>
        <end position="51"/>
    </location>
</feature>
<dbReference type="PANTHER" id="PTHR43163">
    <property type="entry name" value="DIPEPTIDE TRANSPORT SYSTEM PERMEASE PROTEIN DPPB-RELATED"/>
    <property type="match status" value="1"/>
</dbReference>
<proteinExistence type="inferred from homology"/>
<keyword evidence="5 7" id="KW-1133">Transmembrane helix</keyword>
<dbReference type="InterPro" id="IPR045621">
    <property type="entry name" value="BPD_transp_1_N"/>
</dbReference>
<keyword evidence="3" id="KW-1003">Cell membrane</keyword>
<keyword evidence="4 7" id="KW-0812">Transmembrane</keyword>
<feature type="transmembrane region" description="Helical" evidence="7">
    <location>
        <begin position="160"/>
        <end position="187"/>
    </location>
</feature>
<comment type="similarity">
    <text evidence="7">Belongs to the binding-protein-dependent transport system permease family.</text>
</comment>
<keyword evidence="2 7" id="KW-0813">Transport</keyword>
<dbReference type="GO" id="GO:0005886">
    <property type="term" value="C:plasma membrane"/>
    <property type="evidence" value="ECO:0007669"/>
    <property type="project" value="UniProtKB-SubCell"/>
</dbReference>
<dbReference type="OrthoDB" id="9778910at2"/>
<gene>
    <name evidence="9" type="ORF">D0T12_03350</name>
</gene>
<comment type="caution">
    <text evidence="9">The sequence shown here is derived from an EMBL/GenBank/DDBJ whole genome shotgun (WGS) entry which is preliminary data.</text>
</comment>
<name>A0A372GPH0_9ACTN</name>
<evidence type="ECO:0000256" key="7">
    <source>
        <dbReference type="RuleBase" id="RU363032"/>
    </source>
</evidence>
<feature type="transmembrane region" description="Helical" evidence="7">
    <location>
        <begin position="207"/>
        <end position="226"/>
    </location>
</feature>
<evidence type="ECO:0000256" key="3">
    <source>
        <dbReference type="ARBA" id="ARBA00022475"/>
    </source>
</evidence>
<accession>A0A372GPH0</accession>
<evidence type="ECO:0000256" key="5">
    <source>
        <dbReference type="ARBA" id="ARBA00022989"/>
    </source>
</evidence>
<dbReference type="Pfam" id="PF00528">
    <property type="entry name" value="BPD_transp_1"/>
    <property type="match status" value="1"/>
</dbReference>
<dbReference type="SUPFAM" id="SSF161098">
    <property type="entry name" value="MetI-like"/>
    <property type="match status" value="1"/>
</dbReference>
<dbReference type="PANTHER" id="PTHR43163:SF6">
    <property type="entry name" value="DIPEPTIDE TRANSPORT SYSTEM PERMEASE PROTEIN DPPB-RELATED"/>
    <property type="match status" value="1"/>
</dbReference>
<keyword evidence="10" id="KW-1185">Reference proteome</keyword>
<evidence type="ECO:0000256" key="6">
    <source>
        <dbReference type="ARBA" id="ARBA00023136"/>
    </source>
</evidence>
<dbReference type="Pfam" id="PF19300">
    <property type="entry name" value="BPD_transp_1_N"/>
    <property type="match status" value="1"/>
</dbReference>
<dbReference type="PROSITE" id="PS50928">
    <property type="entry name" value="ABC_TM1"/>
    <property type="match status" value="1"/>
</dbReference>
<organism evidence="9 10">
    <name type="scientific">Actinomadura spongiicola</name>
    <dbReference type="NCBI Taxonomy" id="2303421"/>
    <lineage>
        <taxon>Bacteria</taxon>
        <taxon>Bacillati</taxon>
        <taxon>Actinomycetota</taxon>
        <taxon>Actinomycetes</taxon>
        <taxon>Streptosporangiales</taxon>
        <taxon>Thermomonosporaceae</taxon>
        <taxon>Actinomadura</taxon>
    </lineage>
</organism>
<feature type="transmembrane region" description="Helical" evidence="7">
    <location>
        <begin position="124"/>
        <end position="148"/>
    </location>
</feature>
<sequence>MAIETTTTDGAVKAAPTPDRSRRTALAWLIARRALMGLVTLWCISVIVFVATQTMPGDVAKIILGPSATADQVAQLNKNLGLDQPLFSQYWDWLRNVLTGNMGNSLVSGQPVSELLSERIFNSATLTVMAMVLILPLSLLVGLLAAVFRDKLLDRSYLGVSLIVTATPDFVLGSLVVALFGTVVFKVLPPVSLIPPGDAPWQHPQELVMPLAVMVLVGVTYLSRLVRVSFIDVMESEYVQLAMLKGLSMRRILFRHALPNALAPSIPAASIMAAYTIAGSVVIEYLFAYPGIGSALVDAVAGHDLPMIQAIIMLMAAAFFCFNQLADVLGTLNKSR</sequence>
<feature type="transmembrane region" description="Helical" evidence="7">
    <location>
        <begin position="307"/>
        <end position="326"/>
    </location>
</feature>
<evidence type="ECO:0000256" key="1">
    <source>
        <dbReference type="ARBA" id="ARBA00004651"/>
    </source>
</evidence>
<dbReference type="InterPro" id="IPR035906">
    <property type="entry name" value="MetI-like_sf"/>
</dbReference>